<reference evidence="1 2" key="1">
    <citation type="submission" date="2018-08" db="EMBL/GenBank/DDBJ databases">
        <title>Genome and evolution of the arbuscular mycorrhizal fungus Diversispora epigaea (formerly Glomus versiforme) and its bacterial endosymbionts.</title>
        <authorList>
            <person name="Sun X."/>
            <person name="Fei Z."/>
            <person name="Harrison M."/>
        </authorList>
    </citation>
    <scope>NUCLEOTIDE SEQUENCE [LARGE SCALE GENOMIC DNA]</scope>
    <source>
        <strain evidence="1 2">IT104</strain>
    </source>
</reference>
<proteinExistence type="predicted"/>
<sequence length="53" mass="5864">MVFPQTQIAVQIKGAIGPRMTAIITPANRIVLRLTFLKLMAVEKTLLSQNTII</sequence>
<keyword evidence="2" id="KW-1185">Reference proteome</keyword>
<name>A0A397J0P6_9GLOM</name>
<evidence type="ECO:0000313" key="1">
    <source>
        <dbReference type="EMBL" id="RHZ80937.1"/>
    </source>
</evidence>
<dbReference type="EMBL" id="PQFF01000121">
    <property type="protein sequence ID" value="RHZ80937.1"/>
    <property type="molecule type" value="Genomic_DNA"/>
</dbReference>
<evidence type="ECO:0000313" key="2">
    <source>
        <dbReference type="Proteomes" id="UP000266861"/>
    </source>
</evidence>
<protein>
    <submittedName>
        <fullName evidence="1">Uncharacterized protein</fullName>
    </submittedName>
</protein>
<gene>
    <name evidence="1" type="ORF">Glove_130g60</name>
</gene>
<accession>A0A397J0P6</accession>
<organism evidence="1 2">
    <name type="scientific">Diversispora epigaea</name>
    <dbReference type="NCBI Taxonomy" id="1348612"/>
    <lineage>
        <taxon>Eukaryota</taxon>
        <taxon>Fungi</taxon>
        <taxon>Fungi incertae sedis</taxon>
        <taxon>Mucoromycota</taxon>
        <taxon>Glomeromycotina</taxon>
        <taxon>Glomeromycetes</taxon>
        <taxon>Diversisporales</taxon>
        <taxon>Diversisporaceae</taxon>
        <taxon>Diversispora</taxon>
    </lineage>
</organism>
<comment type="caution">
    <text evidence="1">The sequence shown here is derived from an EMBL/GenBank/DDBJ whole genome shotgun (WGS) entry which is preliminary data.</text>
</comment>
<dbReference type="Proteomes" id="UP000266861">
    <property type="component" value="Unassembled WGS sequence"/>
</dbReference>
<dbReference type="AlphaFoldDB" id="A0A397J0P6"/>